<dbReference type="InterPro" id="IPR025289">
    <property type="entry name" value="DUF4081"/>
</dbReference>
<name>A0A6J6QW54_9ZZZZ</name>
<organism evidence="4">
    <name type="scientific">freshwater metagenome</name>
    <dbReference type="NCBI Taxonomy" id="449393"/>
    <lineage>
        <taxon>unclassified sequences</taxon>
        <taxon>metagenomes</taxon>
        <taxon>ecological metagenomes</taxon>
    </lineage>
</organism>
<dbReference type="GO" id="GO:0016747">
    <property type="term" value="F:acyltransferase activity, transferring groups other than amino-acyl groups"/>
    <property type="evidence" value="ECO:0007669"/>
    <property type="project" value="InterPro"/>
</dbReference>
<dbReference type="Pfam" id="PF13312">
    <property type="entry name" value="DUF4081"/>
    <property type="match status" value="1"/>
</dbReference>
<sequence length="281" mass="30963">MLTTRHGVRPLGAADLEEFLALADRDPVINVFADYRARTTTLEPRWLGGEMWGRFDAGRLVAACHVGANLVPIGASDDDARAFAERAMTRGRTASTIVGPQHTVKVFWDEVSSAWGSPREIRWDQPHLEISEAAHVAPDPRLRRTTREDLDLLYPACVAMYTEEVGISPEHGGGADLYRARVTQLMSRGWSFASFDGGELVFKAEVACASPRAAQIQGVYVPPERRGQGLAVAGMAAVVELVRREIAPTVSLYVNEWNHPARRAYARVGFVETARFATVMF</sequence>
<dbReference type="PANTHER" id="PTHR43877">
    <property type="entry name" value="AMINOALKYLPHOSPHONATE N-ACETYLTRANSFERASE-RELATED-RELATED"/>
    <property type="match status" value="1"/>
</dbReference>
<dbReference type="InterPro" id="IPR016794">
    <property type="entry name" value="UCP21603_acetyltransf"/>
</dbReference>
<dbReference type="AlphaFoldDB" id="A0A6J6QW54"/>
<feature type="domain" description="N-acetyltransferase" evidence="3">
    <location>
        <begin position="140"/>
        <end position="281"/>
    </location>
</feature>
<keyword evidence="1" id="KW-0808">Transferase</keyword>
<dbReference type="InterPro" id="IPR000182">
    <property type="entry name" value="GNAT_dom"/>
</dbReference>
<dbReference type="InterPro" id="IPR050832">
    <property type="entry name" value="Bact_Acetyltransf"/>
</dbReference>
<gene>
    <name evidence="4" type="ORF">UFOPK2579_01649</name>
</gene>
<dbReference type="PIRSF" id="PIRSF021603">
    <property type="entry name" value="UCP21603_acetyltransf"/>
    <property type="match status" value="1"/>
</dbReference>
<accession>A0A6J6QW54</accession>
<dbReference type="SUPFAM" id="SSF55729">
    <property type="entry name" value="Acyl-CoA N-acyltransferases (Nat)"/>
    <property type="match status" value="1"/>
</dbReference>
<reference evidence="4" key="1">
    <citation type="submission" date="2020-05" db="EMBL/GenBank/DDBJ databases">
        <authorList>
            <person name="Chiriac C."/>
            <person name="Salcher M."/>
            <person name="Ghai R."/>
            <person name="Kavagutti S V."/>
        </authorList>
    </citation>
    <scope>NUCLEOTIDE SEQUENCE</scope>
</reference>
<dbReference type="PROSITE" id="PS51186">
    <property type="entry name" value="GNAT"/>
    <property type="match status" value="1"/>
</dbReference>
<dbReference type="PANTHER" id="PTHR43877:SF2">
    <property type="entry name" value="AMINOALKYLPHOSPHONATE N-ACETYLTRANSFERASE-RELATED"/>
    <property type="match status" value="1"/>
</dbReference>
<dbReference type="InterPro" id="IPR016181">
    <property type="entry name" value="Acyl_CoA_acyltransferase"/>
</dbReference>
<keyword evidence="2" id="KW-0012">Acyltransferase</keyword>
<evidence type="ECO:0000256" key="1">
    <source>
        <dbReference type="ARBA" id="ARBA00022679"/>
    </source>
</evidence>
<dbReference type="Pfam" id="PF00583">
    <property type="entry name" value="Acetyltransf_1"/>
    <property type="match status" value="1"/>
</dbReference>
<proteinExistence type="predicted"/>
<dbReference type="Gene3D" id="3.40.630.30">
    <property type="match status" value="1"/>
</dbReference>
<protein>
    <submittedName>
        <fullName evidence="4">Unannotated protein</fullName>
    </submittedName>
</protein>
<evidence type="ECO:0000313" key="4">
    <source>
        <dbReference type="EMBL" id="CAB4715022.1"/>
    </source>
</evidence>
<evidence type="ECO:0000256" key="2">
    <source>
        <dbReference type="ARBA" id="ARBA00023315"/>
    </source>
</evidence>
<dbReference type="EMBL" id="CAEZXR010000198">
    <property type="protein sequence ID" value="CAB4715022.1"/>
    <property type="molecule type" value="Genomic_DNA"/>
</dbReference>
<evidence type="ECO:0000259" key="3">
    <source>
        <dbReference type="PROSITE" id="PS51186"/>
    </source>
</evidence>